<evidence type="ECO:0000313" key="3">
    <source>
        <dbReference type="Proteomes" id="UP000318733"/>
    </source>
</evidence>
<name>A0A556MW32_9SPHI</name>
<keyword evidence="1" id="KW-0732">Signal</keyword>
<dbReference type="InterPro" id="IPR032315">
    <property type="entry name" value="DUF4846"/>
</dbReference>
<dbReference type="Pfam" id="PF16138">
    <property type="entry name" value="DUF4846"/>
    <property type="match status" value="1"/>
</dbReference>
<dbReference type="EMBL" id="VLPK01000001">
    <property type="protein sequence ID" value="TSJ44131.1"/>
    <property type="molecule type" value="Genomic_DNA"/>
</dbReference>
<protein>
    <recommendedName>
        <fullName evidence="4">DUF4846 domain-containing protein</fullName>
    </recommendedName>
</protein>
<sequence length="253" mass="28835">MKIILVFCLISLLSFNKAGDNVLSRFKTPVGYAQQKVEAGSFAEWLQQLPLKPKGTPTRTYNGAIARTDIYTAAVVDISVGTQDLQQCADAVMRLRGEYLYHQKKYDAISFNFVSGFKCDYVHYANGYRYKNNKWVLSAKKDYSYPAFLRYMNLVFSYAGTLSLEKELKPVRTVNDVRTGDVFIHGGAPGHCFIVMDVVENPQHKKQFLLAQSFMPAQNIQVLQNGSPWFSMDQPSDIAYGELINPFYLRRFE</sequence>
<evidence type="ECO:0000313" key="2">
    <source>
        <dbReference type="EMBL" id="TSJ44131.1"/>
    </source>
</evidence>
<evidence type="ECO:0008006" key="4">
    <source>
        <dbReference type="Google" id="ProtNLM"/>
    </source>
</evidence>
<dbReference type="Proteomes" id="UP000318733">
    <property type="component" value="Unassembled WGS sequence"/>
</dbReference>
<proteinExistence type="predicted"/>
<dbReference type="OrthoDB" id="5511471at2"/>
<keyword evidence="3" id="KW-1185">Reference proteome</keyword>
<gene>
    <name evidence="2" type="ORF">FO440_08135</name>
</gene>
<organism evidence="2 3">
    <name type="scientific">Mucilaginibacter corticis</name>
    <dbReference type="NCBI Taxonomy" id="2597670"/>
    <lineage>
        <taxon>Bacteria</taxon>
        <taxon>Pseudomonadati</taxon>
        <taxon>Bacteroidota</taxon>
        <taxon>Sphingobacteriia</taxon>
        <taxon>Sphingobacteriales</taxon>
        <taxon>Sphingobacteriaceae</taxon>
        <taxon>Mucilaginibacter</taxon>
    </lineage>
</organism>
<feature type="chain" id="PRO_5021720171" description="DUF4846 domain-containing protein" evidence="1">
    <location>
        <begin position="19"/>
        <end position="253"/>
    </location>
</feature>
<reference evidence="2 3" key="1">
    <citation type="submission" date="2019-07" db="EMBL/GenBank/DDBJ databases">
        <authorList>
            <person name="Huq M.A."/>
        </authorList>
    </citation>
    <scope>NUCLEOTIDE SEQUENCE [LARGE SCALE GENOMIC DNA]</scope>
    <source>
        <strain evidence="2 3">MAH-19</strain>
    </source>
</reference>
<accession>A0A556MW32</accession>
<dbReference type="RefSeq" id="WP_144247695.1">
    <property type="nucleotide sequence ID" value="NZ_VLPK01000001.1"/>
</dbReference>
<comment type="caution">
    <text evidence="2">The sequence shown here is derived from an EMBL/GenBank/DDBJ whole genome shotgun (WGS) entry which is preliminary data.</text>
</comment>
<evidence type="ECO:0000256" key="1">
    <source>
        <dbReference type="SAM" id="SignalP"/>
    </source>
</evidence>
<feature type="signal peptide" evidence="1">
    <location>
        <begin position="1"/>
        <end position="18"/>
    </location>
</feature>
<dbReference type="AlphaFoldDB" id="A0A556MW32"/>